<comment type="similarity">
    <text evidence="1 6">Belongs to the heat shock protein 70 family.</text>
</comment>
<sequence length="573" mass="60636">MDVLSIDFGTSSTVGVLSAFGRGPRAIEVDGSVTMSSAVYVNDDGLLVVGQDAERRARLDPSRFEPNPKRRIDEGVLQLGETAVAIPDAFAAVLRRVGEEAERQLGRPPAQTRISHPAGWGADRQEVLRTAAAKAGFADVRLIPEPVAAAAHYASLGSRTSGPVGVYDLGAGTFDCAVVAVTQQGFAVLAEDGLPDLGSLDIDQTLLVHIGREVSHADPAQWQRLLRPQAIADRRARRALLQDVRDAKESLSRHAQTHVPMPEPFGDVLVTRDELEALVRPSLLRSAELLGATIRRAGLSPAQLGGVYLVGGPSRMPLLATLLGRQLGVTPTTQDQPETAVAFGLQHVPLGTATDLTVPAFAPVRPPVTPPRPQPWQQQPARQYTPQPKPEQRKKPKLWLIGLAVLVVVVAIAVPVVVLATKGESAAQSTVDCMSTAQRDRAGFTPCLRSLAGTVPDRAACQAADGVGKLLHAQAAVNCGFKDGRKDYVSYYQGVTIDDIEASVNLQPGGNGVVSGTWDGGGLHGRYVAGLGSVAGIVLFDVDGRRAAGLYVSHDARRTEDLVAVFTGELKPA</sequence>
<dbReference type="InterPro" id="IPR018181">
    <property type="entry name" value="Heat_shock_70_CS"/>
</dbReference>
<keyword evidence="8" id="KW-0472">Membrane</keyword>
<keyword evidence="5" id="KW-0143">Chaperone</keyword>
<dbReference type="RefSeq" id="WP_020641930.1">
    <property type="nucleotide sequence ID" value="NZ_QHHU01000033.1"/>
</dbReference>
<dbReference type="InterPro" id="IPR013126">
    <property type="entry name" value="Hsp_70_fam"/>
</dbReference>
<accession>A0A428WF12</accession>
<gene>
    <name evidence="9" type="ORF">DMA12_23805</name>
</gene>
<feature type="transmembrane region" description="Helical" evidence="8">
    <location>
        <begin position="398"/>
        <end position="420"/>
    </location>
</feature>
<evidence type="ECO:0000256" key="7">
    <source>
        <dbReference type="SAM" id="MobiDB-lite"/>
    </source>
</evidence>
<comment type="caution">
    <text evidence="9">The sequence shown here is derived from an EMBL/GenBank/DDBJ whole genome shotgun (WGS) entry which is preliminary data.</text>
</comment>
<organism evidence="9 10">
    <name type="scientific">Amycolatopsis balhimycina DSM 5908</name>
    <dbReference type="NCBI Taxonomy" id="1081091"/>
    <lineage>
        <taxon>Bacteria</taxon>
        <taxon>Bacillati</taxon>
        <taxon>Actinomycetota</taxon>
        <taxon>Actinomycetes</taxon>
        <taxon>Pseudonocardiales</taxon>
        <taxon>Pseudonocardiaceae</taxon>
        <taxon>Amycolatopsis</taxon>
    </lineage>
</organism>
<keyword evidence="3 6" id="KW-0067">ATP-binding</keyword>
<keyword evidence="10" id="KW-1185">Reference proteome</keyword>
<evidence type="ECO:0000313" key="9">
    <source>
        <dbReference type="EMBL" id="RSM41646.1"/>
    </source>
</evidence>
<dbReference type="PANTHER" id="PTHR19375">
    <property type="entry name" value="HEAT SHOCK PROTEIN 70KDA"/>
    <property type="match status" value="1"/>
</dbReference>
<evidence type="ECO:0000256" key="8">
    <source>
        <dbReference type="SAM" id="Phobius"/>
    </source>
</evidence>
<dbReference type="Gene3D" id="3.90.640.10">
    <property type="entry name" value="Actin, Chain A, domain 4"/>
    <property type="match status" value="1"/>
</dbReference>
<dbReference type="AlphaFoldDB" id="A0A428WF12"/>
<evidence type="ECO:0000256" key="6">
    <source>
        <dbReference type="RuleBase" id="RU003322"/>
    </source>
</evidence>
<evidence type="ECO:0000256" key="4">
    <source>
        <dbReference type="ARBA" id="ARBA00023016"/>
    </source>
</evidence>
<keyword evidence="8" id="KW-0812">Transmembrane</keyword>
<dbReference type="PROSITE" id="PS01036">
    <property type="entry name" value="HSP70_3"/>
    <property type="match status" value="1"/>
</dbReference>
<dbReference type="EMBL" id="QHHU01000033">
    <property type="protein sequence ID" value="RSM41646.1"/>
    <property type="molecule type" value="Genomic_DNA"/>
</dbReference>
<dbReference type="GO" id="GO:0005524">
    <property type="term" value="F:ATP binding"/>
    <property type="evidence" value="ECO:0007669"/>
    <property type="project" value="UniProtKB-KW"/>
</dbReference>
<dbReference type="Pfam" id="PF00012">
    <property type="entry name" value="HSP70"/>
    <property type="match status" value="1"/>
</dbReference>
<keyword evidence="2 6" id="KW-0547">Nucleotide-binding</keyword>
<dbReference type="OrthoDB" id="3333926at2"/>
<keyword evidence="4" id="KW-0346">Stress response</keyword>
<dbReference type="GO" id="GO:0140662">
    <property type="term" value="F:ATP-dependent protein folding chaperone"/>
    <property type="evidence" value="ECO:0007669"/>
    <property type="project" value="InterPro"/>
</dbReference>
<reference evidence="9 10" key="1">
    <citation type="submission" date="2018-05" db="EMBL/GenBank/DDBJ databases">
        <title>Evolution of GPA BGCs.</title>
        <authorList>
            <person name="Waglechner N."/>
            <person name="Wright G.D."/>
        </authorList>
    </citation>
    <scope>NUCLEOTIDE SEQUENCE [LARGE SCALE GENOMIC DNA]</scope>
    <source>
        <strain evidence="9 10">DSM 5908</strain>
    </source>
</reference>
<keyword evidence="8" id="KW-1133">Transmembrane helix</keyword>
<dbReference type="InterPro" id="IPR043129">
    <property type="entry name" value="ATPase_NBD"/>
</dbReference>
<evidence type="ECO:0000256" key="5">
    <source>
        <dbReference type="ARBA" id="ARBA00023186"/>
    </source>
</evidence>
<evidence type="ECO:0000256" key="1">
    <source>
        <dbReference type="ARBA" id="ARBA00007381"/>
    </source>
</evidence>
<dbReference type="Gene3D" id="3.30.420.40">
    <property type="match status" value="2"/>
</dbReference>
<evidence type="ECO:0000256" key="2">
    <source>
        <dbReference type="ARBA" id="ARBA00022741"/>
    </source>
</evidence>
<proteinExistence type="inferred from homology"/>
<dbReference type="Proteomes" id="UP000286716">
    <property type="component" value="Unassembled WGS sequence"/>
</dbReference>
<feature type="region of interest" description="Disordered" evidence="7">
    <location>
        <begin position="364"/>
        <end position="392"/>
    </location>
</feature>
<feature type="compositionally biased region" description="Pro residues" evidence="7">
    <location>
        <begin position="364"/>
        <end position="374"/>
    </location>
</feature>
<dbReference type="SUPFAM" id="SSF53067">
    <property type="entry name" value="Actin-like ATPase domain"/>
    <property type="match status" value="2"/>
</dbReference>
<protein>
    <submittedName>
        <fullName evidence="9">Hsp70 family protein</fullName>
    </submittedName>
</protein>
<name>A0A428WF12_AMYBA</name>
<evidence type="ECO:0000256" key="3">
    <source>
        <dbReference type="ARBA" id="ARBA00022840"/>
    </source>
</evidence>
<evidence type="ECO:0000313" key="10">
    <source>
        <dbReference type="Proteomes" id="UP000286716"/>
    </source>
</evidence>